<evidence type="ECO:0000313" key="1">
    <source>
        <dbReference type="EMBL" id="ARB11154.1"/>
    </source>
</evidence>
<proteinExistence type="predicted"/>
<gene>
    <name evidence="1" type="ORF">JG054_00009</name>
</gene>
<dbReference type="EMBL" id="KX898400">
    <property type="protein sequence ID" value="ARB11154.1"/>
    <property type="molecule type" value="Genomic_DNA"/>
</dbReference>
<accession>A0A2H4GY97</accession>
<reference evidence="1 2" key="1">
    <citation type="submission" date="2016-09" db="EMBL/GenBank/DDBJ databases">
        <title>Complete genome sequence of Pseudomonas aeruginosa phage JG054.</title>
        <authorList>
            <person name="Uhlig C.M."/>
            <person name="Bunk B."/>
            <person name="Rohde M."/>
            <person name="Schobert M."/>
            <person name="Jahn D."/>
        </authorList>
    </citation>
    <scope>NUCLEOTIDE SEQUENCE [LARGE SCALE GENOMIC DNA]</scope>
</reference>
<organism evidence="1 2">
    <name type="scientific">Pseudomonas phage JG054</name>
    <dbReference type="NCBI Taxonomy" id="1970800"/>
    <lineage>
        <taxon>Viruses</taxon>
        <taxon>Duplodnaviria</taxon>
        <taxon>Heunggongvirae</taxon>
        <taxon>Uroviricota</taxon>
        <taxon>Caudoviricetes</taxon>
        <taxon>Queuovirinae</taxon>
        <taxon>Nipunavirus</taxon>
        <taxon>Nipunavirus JG054</taxon>
    </lineage>
</organism>
<name>A0A2H4GY97_9CAUD</name>
<dbReference type="Proteomes" id="UP000240696">
    <property type="component" value="Segment"/>
</dbReference>
<keyword evidence="2" id="KW-1185">Reference proteome</keyword>
<sequence length="111" mass="11495">MKQAQVIAKHRKERQNRTAFDALLASPVTGAVTLPAGARLALRSTAGALAGATAATITSSTDRTIKTPVLAAGESMMLDYVERGAVVTPSLGFEVLLDIGLGRFEKIGEGA</sequence>
<evidence type="ECO:0000313" key="2">
    <source>
        <dbReference type="Proteomes" id="UP000240696"/>
    </source>
</evidence>
<protein>
    <submittedName>
        <fullName evidence="1">Structural protein</fullName>
    </submittedName>
</protein>